<organism evidence="3 4">
    <name type="scientific">Streptomyces katsurahamanus</name>
    <dbReference type="NCBI Taxonomy" id="2577098"/>
    <lineage>
        <taxon>Bacteria</taxon>
        <taxon>Bacillati</taxon>
        <taxon>Actinomycetota</taxon>
        <taxon>Actinomycetes</taxon>
        <taxon>Kitasatosporales</taxon>
        <taxon>Streptomycetaceae</taxon>
        <taxon>Streptomyces</taxon>
    </lineage>
</organism>
<dbReference type="PANTHER" id="PTHR35526:SF3">
    <property type="entry name" value="ANTI-SIGMA-F FACTOR RSBW"/>
    <property type="match status" value="1"/>
</dbReference>
<protein>
    <submittedName>
        <fullName evidence="3">ATP-binding protein</fullName>
    </submittedName>
</protein>
<dbReference type="Proteomes" id="UP000460558">
    <property type="component" value="Unassembled WGS sequence"/>
</dbReference>
<feature type="domain" description="Histidine kinase/HSP90-like ATPase" evidence="2">
    <location>
        <begin position="29"/>
        <end position="157"/>
    </location>
</feature>
<keyword evidence="1" id="KW-0418">Kinase</keyword>
<keyword evidence="1" id="KW-0808">Transferase</keyword>
<dbReference type="PANTHER" id="PTHR35526">
    <property type="entry name" value="ANTI-SIGMA-F FACTOR RSBW-RELATED"/>
    <property type="match status" value="1"/>
</dbReference>
<dbReference type="GO" id="GO:0005524">
    <property type="term" value="F:ATP binding"/>
    <property type="evidence" value="ECO:0007669"/>
    <property type="project" value="UniProtKB-KW"/>
</dbReference>
<dbReference type="EMBL" id="VDEQ01000268">
    <property type="protein sequence ID" value="MQS38533.1"/>
    <property type="molecule type" value="Genomic_DNA"/>
</dbReference>
<dbReference type="CDD" id="cd16936">
    <property type="entry name" value="HATPase_RsbW-like"/>
    <property type="match status" value="1"/>
</dbReference>
<accession>A0ABW9NZ86</accession>
<dbReference type="SUPFAM" id="SSF55874">
    <property type="entry name" value="ATPase domain of HSP90 chaperone/DNA topoisomerase II/histidine kinase"/>
    <property type="match status" value="1"/>
</dbReference>
<evidence type="ECO:0000313" key="4">
    <source>
        <dbReference type="Proteomes" id="UP000460558"/>
    </source>
</evidence>
<dbReference type="InterPro" id="IPR003594">
    <property type="entry name" value="HATPase_dom"/>
</dbReference>
<proteinExistence type="predicted"/>
<sequence length="164" mass="17295">MEWIGLAGEGGTVCRDAVPWAGECYDGTPESISAARCFTARFLSRVRARLGVPISEETIATAQLVVSELVTNSCKYAPGPCLLDLEVTGGRGDGDAPRGAKSRGDGFVEITVWDADPGLPTPVAPDPERVGRHGLEIVLAVSEGFEVRREPVGKRVGVRVAFSG</sequence>
<evidence type="ECO:0000256" key="1">
    <source>
        <dbReference type="ARBA" id="ARBA00022527"/>
    </source>
</evidence>
<evidence type="ECO:0000313" key="3">
    <source>
        <dbReference type="EMBL" id="MQS38533.1"/>
    </source>
</evidence>
<comment type="caution">
    <text evidence="3">The sequence shown here is derived from an EMBL/GenBank/DDBJ whole genome shotgun (WGS) entry which is preliminary data.</text>
</comment>
<keyword evidence="4" id="KW-1185">Reference proteome</keyword>
<dbReference type="InterPro" id="IPR050267">
    <property type="entry name" value="Anti-sigma-factor_SerPK"/>
</dbReference>
<name>A0ABW9NZ86_9ACTN</name>
<keyword evidence="3" id="KW-0547">Nucleotide-binding</keyword>
<gene>
    <name evidence="3" type="ORF">FFZ77_23900</name>
</gene>
<keyword evidence="1" id="KW-0723">Serine/threonine-protein kinase</keyword>
<dbReference type="InterPro" id="IPR036890">
    <property type="entry name" value="HATPase_C_sf"/>
</dbReference>
<keyword evidence="3" id="KW-0067">ATP-binding</keyword>
<evidence type="ECO:0000259" key="2">
    <source>
        <dbReference type="Pfam" id="PF13581"/>
    </source>
</evidence>
<dbReference type="RefSeq" id="WP_153485818.1">
    <property type="nucleotide sequence ID" value="NZ_VDEQ01000268.1"/>
</dbReference>
<dbReference type="Gene3D" id="3.30.565.10">
    <property type="entry name" value="Histidine kinase-like ATPase, C-terminal domain"/>
    <property type="match status" value="1"/>
</dbReference>
<dbReference type="Pfam" id="PF13581">
    <property type="entry name" value="HATPase_c_2"/>
    <property type="match status" value="1"/>
</dbReference>
<reference evidence="3 4" key="1">
    <citation type="submission" date="2019-06" db="EMBL/GenBank/DDBJ databases">
        <title>Comparative genomics and metabolomics analyses of clavulanic acid producing Streptomyces species provides insight into specialized metabolism and evolution of beta-lactam biosynthetic gene clusters.</title>
        <authorList>
            <person name="Moore M.A."/>
            <person name="Cruz-Morales P."/>
            <person name="Barona Gomez F."/>
            <person name="Kapil T."/>
        </authorList>
    </citation>
    <scope>NUCLEOTIDE SEQUENCE [LARGE SCALE GENOMIC DNA]</scope>
    <source>
        <strain evidence="3 4">T-272</strain>
    </source>
</reference>